<dbReference type="PANTHER" id="PTHR38462">
    <property type="entry name" value="EXONUCLEASE-LIKE PROTEIN"/>
    <property type="match status" value="1"/>
</dbReference>
<dbReference type="PANTHER" id="PTHR38462:SF1">
    <property type="entry name" value="YPRB RIBONUCLEASE H-LIKE DOMAIN-CONTAINING PROTEIN"/>
    <property type="match status" value="1"/>
</dbReference>
<dbReference type="Pfam" id="PF13482">
    <property type="entry name" value="RNase_H_2"/>
    <property type="match status" value="1"/>
</dbReference>
<gene>
    <name evidence="4" type="ORF">J40TS1_05700</name>
</gene>
<organism evidence="4 5">
    <name type="scientific">Paenibacillus montaniterrae</name>
    <dbReference type="NCBI Taxonomy" id="429341"/>
    <lineage>
        <taxon>Bacteria</taxon>
        <taxon>Bacillati</taxon>
        <taxon>Bacillota</taxon>
        <taxon>Bacilli</taxon>
        <taxon>Bacillales</taxon>
        <taxon>Paenibacillaceae</taxon>
        <taxon>Paenibacillus</taxon>
    </lineage>
</organism>
<evidence type="ECO:0000256" key="2">
    <source>
        <dbReference type="SAM" id="MobiDB-lite"/>
    </source>
</evidence>
<dbReference type="SUPFAM" id="SSF53098">
    <property type="entry name" value="Ribonuclease H-like"/>
    <property type="match status" value="1"/>
</dbReference>
<dbReference type="InterPro" id="IPR038720">
    <property type="entry name" value="YprB_RNase_H-like_dom"/>
</dbReference>
<protein>
    <recommendedName>
        <fullName evidence="3">YprB ribonuclease H-like domain-containing protein</fullName>
    </recommendedName>
</protein>
<reference evidence="4" key="1">
    <citation type="submission" date="2021-03" db="EMBL/GenBank/DDBJ databases">
        <title>Antimicrobial resistance genes in bacteria isolated from Japanese honey, and their potential for conferring macrolide and lincosamide resistance in the American foulbrood pathogen Paenibacillus larvae.</title>
        <authorList>
            <person name="Okamoto M."/>
            <person name="Kumagai M."/>
            <person name="Kanamori H."/>
            <person name="Takamatsu D."/>
        </authorList>
    </citation>
    <scope>NUCLEOTIDE SEQUENCE</scope>
    <source>
        <strain evidence="4">J40TS1</strain>
    </source>
</reference>
<keyword evidence="1" id="KW-0175">Coiled coil</keyword>
<accession>A0A919YQ49</accession>
<evidence type="ECO:0000259" key="3">
    <source>
        <dbReference type="Pfam" id="PF13482"/>
    </source>
</evidence>
<dbReference type="Proteomes" id="UP000683139">
    <property type="component" value="Unassembled WGS sequence"/>
</dbReference>
<dbReference type="GO" id="GO:0003676">
    <property type="term" value="F:nucleic acid binding"/>
    <property type="evidence" value="ECO:0007669"/>
    <property type="project" value="InterPro"/>
</dbReference>
<dbReference type="InterPro" id="IPR036397">
    <property type="entry name" value="RNaseH_sf"/>
</dbReference>
<feature type="domain" description="YprB ribonuclease H-like" evidence="3">
    <location>
        <begin position="173"/>
        <end position="339"/>
    </location>
</feature>
<name>A0A919YQ49_9BACL</name>
<feature type="compositionally biased region" description="Polar residues" evidence="2">
    <location>
        <begin position="62"/>
        <end position="81"/>
    </location>
</feature>
<evidence type="ECO:0000313" key="5">
    <source>
        <dbReference type="Proteomes" id="UP000683139"/>
    </source>
</evidence>
<dbReference type="RefSeq" id="WP_213513106.1">
    <property type="nucleotide sequence ID" value="NZ_BOSE01000001.1"/>
</dbReference>
<evidence type="ECO:0000313" key="4">
    <source>
        <dbReference type="EMBL" id="GIP14928.1"/>
    </source>
</evidence>
<dbReference type="Gene3D" id="3.30.420.10">
    <property type="entry name" value="Ribonuclease H-like superfamily/Ribonuclease H"/>
    <property type="match status" value="1"/>
</dbReference>
<sequence>MNMLRNRLRRLQGKSVDAQPANHAEDRAASSQSDSQQADKPVEAQSVNQAECEPTIGHSGTGLDNDTLECSANSTAHSSETAPAEQAVAAGSSTASLLQLQLSALPADEPFAEKWAELSVQLAQNEFGSFLLRSLRACGTEAIGMHAFGEWQQASSFLNAFHPQSSADPTQFLFLDLETTGLGSGTGNVPFMVGLAFWENDGFTVQQALIRHPAEERAMLAYVHRLTARFTHLVTYNGKSFDWPLMHSRYVLNGMRQTIWEPLHIDLLHPSRAIWRNTLESCKLSHIEKMRLGIVRIDDLPGAEAPARYFQYLNSGDPGLLEDVYRHNEIDMLSLVTLAIRFGHLLSNRDVKSIVQQPNEPEEMVRTGLWLERMGCQLYSEQLFQLAVHVPQQRTQTLMLLAMRDKRMQNMERALQLWQRVVDTESIWTTHDQVEAAIELSMYYEHKAKQLEQALAYAETAYERLREIRPGGRRSAQQQQKELEQLEKRLNRLKKKCRGTA</sequence>
<keyword evidence="5" id="KW-1185">Reference proteome</keyword>
<feature type="compositionally biased region" description="Basic residues" evidence="2">
    <location>
        <begin position="1"/>
        <end position="12"/>
    </location>
</feature>
<dbReference type="EMBL" id="BOSE01000001">
    <property type="protein sequence ID" value="GIP14928.1"/>
    <property type="molecule type" value="Genomic_DNA"/>
</dbReference>
<proteinExistence type="predicted"/>
<dbReference type="InterPro" id="IPR012337">
    <property type="entry name" value="RNaseH-like_sf"/>
</dbReference>
<feature type="compositionally biased region" description="Low complexity" evidence="2">
    <location>
        <begin position="29"/>
        <end position="39"/>
    </location>
</feature>
<feature type="coiled-coil region" evidence="1">
    <location>
        <begin position="448"/>
        <end position="496"/>
    </location>
</feature>
<dbReference type="AlphaFoldDB" id="A0A919YQ49"/>
<evidence type="ECO:0000256" key="1">
    <source>
        <dbReference type="SAM" id="Coils"/>
    </source>
</evidence>
<feature type="region of interest" description="Disordered" evidence="2">
    <location>
        <begin position="1"/>
        <end position="88"/>
    </location>
</feature>
<comment type="caution">
    <text evidence="4">The sequence shown here is derived from an EMBL/GenBank/DDBJ whole genome shotgun (WGS) entry which is preliminary data.</text>
</comment>